<organism evidence="1 2">
    <name type="scientific">Hucho hucho</name>
    <name type="common">huchen</name>
    <dbReference type="NCBI Taxonomy" id="62062"/>
    <lineage>
        <taxon>Eukaryota</taxon>
        <taxon>Metazoa</taxon>
        <taxon>Chordata</taxon>
        <taxon>Craniata</taxon>
        <taxon>Vertebrata</taxon>
        <taxon>Euteleostomi</taxon>
        <taxon>Actinopterygii</taxon>
        <taxon>Neopterygii</taxon>
        <taxon>Teleostei</taxon>
        <taxon>Protacanthopterygii</taxon>
        <taxon>Salmoniformes</taxon>
        <taxon>Salmonidae</taxon>
        <taxon>Salmoninae</taxon>
        <taxon>Hucho</taxon>
    </lineage>
</organism>
<dbReference type="AlphaFoldDB" id="A0A4W5QUF4"/>
<protein>
    <submittedName>
        <fullName evidence="1">Uncharacterized protein</fullName>
    </submittedName>
</protein>
<sequence length="171" mass="19100">MRQIMFFPFVDLPVRLQMWRIWGPLAGDLQIGIHVEKMFMLALSGNVIDVRPVGALTSKPYALTSCPWETSWLHNEQQVASVGREVDLTYTYDRLGESAKILREIVAGTHPFSKVIMYYLHISDGWSLSVVIENSLCQQLLQILLLGSCQGKASCSGAGQWFPAEGGMEPL</sequence>
<proteinExistence type="predicted"/>
<dbReference type="GeneTree" id="ENSGT00990000212112"/>
<reference evidence="2" key="1">
    <citation type="submission" date="2018-06" db="EMBL/GenBank/DDBJ databases">
        <title>Genome assembly of Danube salmon.</title>
        <authorList>
            <person name="Macqueen D.J."/>
            <person name="Gundappa M.K."/>
        </authorList>
    </citation>
    <scope>NUCLEOTIDE SEQUENCE [LARGE SCALE GENOMIC DNA]</scope>
</reference>
<dbReference type="Ensembl" id="ENSHHUT00000080027.1">
    <property type="protein sequence ID" value="ENSHHUP00000077510.1"/>
    <property type="gene ID" value="ENSHHUG00000045276.1"/>
</dbReference>
<evidence type="ECO:0000313" key="2">
    <source>
        <dbReference type="Proteomes" id="UP000314982"/>
    </source>
</evidence>
<name>A0A4W5QUF4_9TELE</name>
<reference evidence="1" key="2">
    <citation type="submission" date="2025-08" db="UniProtKB">
        <authorList>
            <consortium name="Ensembl"/>
        </authorList>
    </citation>
    <scope>IDENTIFICATION</scope>
</reference>
<keyword evidence="2" id="KW-1185">Reference proteome</keyword>
<evidence type="ECO:0000313" key="1">
    <source>
        <dbReference type="Ensembl" id="ENSHHUP00000077510.1"/>
    </source>
</evidence>
<accession>A0A4W5QUF4</accession>
<reference evidence="1" key="3">
    <citation type="submission" date="2025-09" db="UniProtKB">
        <authorList>
            <consortium name="Ensembl"/>
        </authorList>
    </citation>
    <scope>IDENTIFICATION</scope>
</reference>
<dbReference type="Proteomes" id="UP000314982">
    <property type="component" value="Unassembled WGS sequence"/>
</dbReference>